<keyword evidence="3" id="KW-0238">DNA-binding</keyword>
<dbReference type="EMBL" id="SDGZ01000003">
    <property type="protein sequence ID" value="TYC50975.1"/>
    <property type="molecule type" value="Genomic_DNA"/>
</dbReference>
<sequence length="293" mass="33258">MELNKLNTFIDLSHTLSYTETAENLFTTQGNISKQILSLEKELGVTLFKREHRKIDLTTDGELVLGYAQQITNLSAELNSALARTERTKNHQLLIKTIPSIMNYRALNLITQFQSEQDEEINLNLTEDEAVNLLDSIKGETDIIFTRMFKELSPEYAVIPSEEDRFVAVLPRGHALTKFKKINLADLATEKWLLLDDDTQLLQPIKKLIKQVGINPQINYEGKRPNLIMEMVSRSSGVSLMMEKVAQSEANANVELVPIAENISSVLGFVRNKEHNTAASDLFWDYLQHSIPE</sequence>
<organism evidence="6 7">
    <name type="scientific">Weissella muntiaci</name>
    <dbReference type="NCBI Taxonomy" id="2508881"/>
    <lineage>
        <taxon>Bacteria</taxon>
        <taxon>Bacillati</taxon>
        <taxon>Bacillota</taxon>
        <taxon>Bacilli</taxon>
        <taxon>Lactobacillales</taxon>
        <taxon>Lactobacillaceae</taxon>
        <taxon>Weissella</taxon>
    </lineage>
</organism>
<dbReference type="Gene3D" id="3.40.190.290">
    <property type="match status" value="1"/>
</dbReference>
<dbReference type="GO" id="GO:0003700">
    <property type="term" value="F:DNA-binding transcription factor activity"/>
    <property type="evidence" value="ECO:0007669"/>
    <property type="project" value="InterPro"/>
</dbReference>
<keyword evidence="2" id="KW-0805">Transcription regulation</keyword>
<evidence type="ECO:0000256" key="1">
    <source>
        <dbReference type="ARBA" id="ARBA00009437"/>
    </source>
</evidence>
<dbReference type="Pfam" id="PF00126">
    <property type="entry name" value="HTH_1"/>
    <property type="match status" value="1"/>
</dbReference>
<comment type="caution">
    <text evidence="6">The sequence shown here is derived from an EMBL/GenBank/DDBJ whole genome shotgun (WGS) entry which is preliminary data.</text>
</comment>
<dbReference type="SUPFAM" id="SSF53850">
    <property type="entry name" value="Periplasmic binding protein-like II"/>
    <property type="match status" value="1"/>
</dbReference>
<dbReference type="GO" id="GO:0003677">
    <property type="term" value="F:DNA binding"/>
    <property type="evidence" value="ECO:0007669"/>
    <property type="project" value="UniProtKB-KW"/>
</dbReference>
<dbReference type="InterPro" id="IPR000847">
    <property type="entry name" value="LysR_HTH_N"/>
</dbReference>
<evidence type="ECO:0000256" key="3">
    <source>
        <dbReference type="ARBA" id="ARBA00023125"/>
    </source>
</evidence>
<evidence type="ECO:0000313" key="6">
    <source>
        <dbReference type="EMBL" id="TYC50975.1"/>
    </source>
</evidence>
<dbReference type="AlphaFoldDB" id="A0A6C2CCQ2"/>
<name>A0A6C2CCQ2_9LACO</name>
<reference evidence="6 7" key="1">
    <citation type="submission" date="2019-01" db="EMBL/GenBank/DDBJ databases">
        <title>Weissella sp. nov., a novel lactic acid bacterium isolated from animal feces.</title>
        <authorList>
            <person name="Wang L.-T."/>
        </authorList>
    </citation>
    <scope>NUCLEOTIDE SEQUENCE [LARGE SCALE GENOMIC DNA]</scope>
    <source>
        <strain evidence="6 7">8H-2</strain>
    </source>
</reference>
<protein>
    <submittedName>
        <fullName evidence="6">LysR family transcriptional regulator</fullName>
    </submittedName>
</protein>
<dbReference type="OrthoDB" id="119203at2"/>
<dbReference type="InterPro" id="IPR005119">
    <property type="entry name" value="LysR_subst-bd"/>
</dbReference>
<dbReference type="PRINTS" id="PR00039">
    <property type="entry name" value="HTHLYSR"/>
</dbReference>
<dbReference type="PANTHER" id="PTHR30346:SF28">
    <property type="entry name" value="HTH-TYPE TRANSCRIPTIONAL REGULATOR CYNR"/>
    <property type="match status" value="1"/>
</dbReference>
<evidence type="ECO:0000313" key="7">
    <source>
        <dbReference type="Proteomes" id="UP000371977"/>
    </source>
</evidence>
<feature type="domain" description="HTH lysR-type" evidence="5">
    <location>
        <begin position="1"/>
        <end position="58"/>
    </location>
</feature>
<gene>
    <name evidence="6" type="ORF">ESZ50_00120</name>
</gene>
<dbReference type="Pfam" id="PF03466">
    <property type="entry name" value="LysR_substrate"/>
    <property type="match status" value="1"/>
</dbReference>
<comment type="similarity">
    <text evidence="1">Belongs to the LysR transcriptional regulatory family.</text>
</comment>
<dbReference type="InterPro" id="IPR036388">
    <property type="entry name" value="WH-like_DNA-bd_sf"/>
</dbReference>
<proteinExistence type="inferred from homology"/>
<evidence type="ECO:0000256" key="2">
    <source>
        <dbReference type="ARBA" id="ARBA00023015"/>
    </source>
</evidence>
<keyword evidence="7" id="KW-1185">Reference proteome</keyword>
<dbReference type="InterPro" id="IPR036390">
    <property type="entry name" value="WH_DNA-bd_sf"/>
</dbReference>
<dbReference type="PROSITE" id="PS50931">
    <property type="entry name" value="HTH_LYSR"/>
    <property type="match status" value="1"/>
</dbReference>
<dbReference type="GO" id="GO:0032993">
    <property type="term" value="C:protein-DNA complex"/>
    <property type="evidence" value="ECO:0007669"/>
    <property type="project" value="TreeGrafter"/>
</dbReference>
<evidence type="ECO:0000256" key="4">
    <source>
        <dbReference type="ARBA" id="ARBA00023163"/>
    </source>
</evidence>
<keyword evidence="4" id="KW-0804">Transcription</keyword>
<dbReference type="Proteomes" id="UP000371977">
    <property type="component" value="Unassembled WGS sequence"/>
</dbReference>
<dbReference type="PANTHER" id="PTHR30346">
    <property type="entry name" value="TRANSCRIPTIONAL DUAL REGULATOR HCAR-RELATED"/>
    <property type="match status" value="1"/>
</dbReference>
<dbReference type="CDD" id="cd05466">
    <property type="entry name" value="PBP2_LTTR_substrate"/>
    <property type="match status" value="1"/>
</dbReference>
<dbReference type="Gene3D" id="1.10.10.10">
    <property type="entry name" value="Winged helix-like DNA-binding domain superfamily/Winged helix DNA-binding domain"/>
    <property type="match status" value="1"/>
</dbReference>
<dbReference type="SUPFAM" id="SSF46785">
    <property type="entry name" value="Winged helix' DNA-binding domain"/>
    <property type="match status" value="1"/>
</dbReference>
<dbReference type="FunFam" id="1.10.10.10:FF:000001">
    <property type="entry name" value="LysR family transcriptional regulator"/>
    <property type="match status" value="1"/>
</dbReference>
<evidence type="ECO:0000259" key="5">
    <source>
        <dbReference type="PROSITE" id="PS50931"/>
    </source>
</evidence>
<accession>A0A6C2CCQ2</accession>
<dbReference type="RefSeq" id="WP_148621561.1">
    <property type="nucleotide sequence ID" value="NZ_SDGZ01000003.1"/>
</dbReference>